<proteinExistence type="inferred from homology"/>
<accession>A0A261U7Y5</accession>
<dbReference type="PANTHER" id="PTHR42928:SF5">
    <property type="entry name" value="BLR1237 PROTEIN"/>
    <property type="match status" value="1"/>
</dbReference>
<feature type="chain" id="PRO_5013057121" evidence="2">
    <location>
        <begin position="20"/>
        <end position="321"/>
    </location>
</feature>
<reference evidence="3 4" key="1">
    <citation type="submission" date="2017-05" db="EMBL/GenBank/DDBJ databases">
        <title>Complete and WGS of Bordetella genogroups.</title>
        <authorList>
            <person name="Spilker T."/>
            <person name="LiPuma J."/>
        </authorList>
    </citation>
    <scope>NUCLEOTIDE SEQUENCE [LARGE SCALE GENOMIC DNA]</scope>
    <source>
        <strain evidence="3 4">AU9919</strain>
    </source>
</reference>
<evidence type="ECO:0000256" key="2">
    <source>
        <dbReference type="SAM" id="SignalP"/>
    </source>
</evidence>
<dbReference type="InterPro" id="IPR005064">
    <property type="entry name" value="BUG"/>
</dbReference>
<dbReference type="SUPFAM" id="SSF53850">
    <property type="entry name" value="Periplasmic binding protein-like II"/>
    <property type="match status" value="1"/>
</dbReference>
<dbReference type="CDD" id="cd07012">
    <property type="entry name" value="PBP2_Bug_TTT"/>
    <property type="match status" value="1"/>
</dbReference>
<dbReference type="InterPro" id="IPR042100">
    <property type="entry name" value="Bug_dom1"/>
</dbReference>
<evidence type="ECO:0000256" key="1">
    <source>
        <dbReference type="ARBA" id="ARBA00006987"/>
    </source>
</evidence>
<keyword evidence="2" id="KW-0732">Signal</keyword>
<dbReference type="EMBL" id="NEVQ01000012">
    <property type="protein sequence ID" value="OZI57532.1"/>
    <property type="molecule type" value="Genomic_DNA"/>
</dbReference>
<dbReference type="OrthoDB" id="8678477at2"/>
<dbReference type="Gene3D" id="3.40.190.10">
    <property type="entry name" value="Periplasmic binding protein-like II"/>
    <property type="match status" value="1"/>
</dbReference>
<dbReference type="AlphaFoldDB" id="A0A261U7Y5"/>
<name>A0A261U7Y5_9BORD</name>
<evidence type="ECO:0000313" key="4">
    <source>
        <dbReference type="Proteomes" id="UP000216885"/>
    </source>
</evidence>
<sequence>MKKLLATVMLSCAAFTAAAQTPWPKEKPVQVVVPFPAGGATDTLGRMMAEQLQRRLDQSFVVYNRPGATGTIGGGQVAREKPDGYTLMFSSLGTYVIAPHLIKSTPYDALKDFDYITVAVQTPNVLVTPPSKSARTVQDVIAELKAKPGQVSFANSGYGASDHLSAEVFLQQTHTEGMHVAYKGGAPAINDLMGAQVDYSFQNVNSVLQHIRAGKLRAIAVTGEKRSAVLPDVPTLTEAGVPNVVIYSWQGLSAPKGLPADVKAKLAETAIASFKDPEVAHKLEEQGLEIVANTPEEFTAFQAQEFKRWKDLIEERGITIE</sequence>
<keyword evidence="4" id="KW-1185">Reference proteome</keyword>
<dbReference type="Proteomes" id="UP000216885">
    <property type="component" value="Unassembled WGS sequence"/>
</dbReference>
<feature type="signal peptide" evidence="2">
    <location>
        <begin position="1"/>
        <end position="19"/>
    </location>
</feature>
<protein>
    <submittedName>
        <fullName evidence="3">LacI family transcriptional regulator</fullName>
    </submittedName>
</protein>
<comment type="similarity">
    <text evidence="1">Belongs to the UPF0065 (bug) family.</text>
</comment>
<gene>
    <name evidence="3" type="ORF">CAL20_09100</name>
</gene>
<dbReference type="Gene3D" id="3.40.190.150">
    <property type="entry name" value="Bordetella uptake gene, domain 1"/>
    <property type="match status" value="1"/>
</dbReference>
<dbReference type="PANTHER" id="PTHR42928">
    <property type="entry name" value="TRICARBOXYLATE-BINDING PROTEIN"/>
    <property type="match status" value="1"/>
</dbReference>
<organism evidence="3 4">
    <name type="scientific">Bordetella genomosp. 4</name>
    <dbReference type="NCBI Taxonomy" id="463044"/>
    <lineage>
        <taxon>Bacteria</taxon>
        <taxon>Pseudomonadati</taxon>
        <taxon>Pseudomonadota</taxon>
        <taxon>Betaproteobacteria</taxon>
        <taxon>Burkholderiales</taxon>
        <taxon>Alcaligenaceae</taxon>
        <taxon>Bordetella</taxon>
    </lineage>
</organism>
<evidence type="ECO:0000313" key="3">
    <source>
        <dbReference type="EMBL" id="OZI57532.1"/>
    </source>
</evidence>
<dbReference type="PIRSF" id="PIRSF017082">
    <property type="entry name" value="YflP"/>
    <property type="match status" value="1"/>
</dbReference>
<dbReference type="Pfam" id="PF03401">
    <property type="entry name" value="TctC"/>
    <property type="match status" value="1"/>
</dbReference>
<comment type="caution">
    <text evidence="3">The sequence shown here is derived from an EMBL/GenBank/DDBJ whole genome shotgun (WGS) entry which is preliminary data.</text>
</comment>
<dbReference type="RefSeq" id="WP_094820494.1">
    <property type="nucleotide sequence ID" value="NZ_NEVO01000005.1"/>
</dbReference>